<dbReference type="STRING" id="388950.GCA_001611675_04006"/>
<dbReference type="Gene3D" id="3.40.50.150">
    <property type="entry name" value="Vaccinia Virus protein VP39"/>
    <property type="match status" value="1"/>
</dbReference>
<dbReference type="SUPFAM" id="SSF53335">
    <property type="entry name" value="S-adenosyl-L-methionine-dependent methyltransferases"/>
    <property type="match status" value="1"/>
</dbReference>
<organism evidence="1 2">
    <name type="scientific">Pontibacter akesuensis</name>
    <dbReference type="NCBI Taxonomy" id="388950"/>
    <lineage>
        <taxon>Bacteria</taxon>
        <taxon>Pseudomonadati</taxon>
        <taxon>Bacteroidota</taxon>
        <taxon>Cytophagia</taxon>
        <taxon>Cytophagales</taxon>
        <taxon>Hymenobacteraceae</taxon>
        <taxon>Pontibacter</taxon>
    </lineage>
</organism>
<keyword evidence="2" id="KW-1185">Reference proteome</keyword>
<protein>
    <recommendedName>
        <fullName evidence="3">Methyltransferase domain-containing protein</fullName>
    </recommendedName>
</protein>
<evidence type="ECO:0000313" key="2">
    <source>
        <dbReference type="Proteomes" id="UP000182491"/>
    </source>
</evidence>
<sequence length="224" mass="26125">MSFITSIIKHIPLLKQTNRNFQGTDNYWEGRYNSGGNSGAGSYNRLAEFKADVLNSFVKNNQIQTVIEFGCGDGNQLTMLEYPFYIGLDISKTAVGICIDKFKADKTKSFYLYNSLAFVDNHKIFNADVSLSIDVLYHLIEDELFEKYIFDLFNSSKQYVVIYSNDYDDRSALHVRERKFTDYIEKNFSQWKLKEVIKNKYPYDPKKSDQTSSADFFFYQKTNL</sequence>
<dbReference type="AlphaFoldDB" id="A0A1I7GB85"/>
<dbReference type="Proteomes" id="UP000182491">
    <property type="component" value="Unassembled WGS sequence"/>
</dbReference>
<evidence type="ECO:0000313" key="1">
    <source>
        <dbReference type="EMBL" id="SFU45486.1"/>
    </source>
</evidence>
<dbReference type="InterPro" id="IPR029063">
    <property type="entry name" value="SAM-dependent_MTases_sf"/>
</dbReference>
<evidence type="ECO:0008006" key="3">
    <source>
        <dbReference type="Google" id="ProtNLM"/>
    </source>
</evidence>
<proteinExistence type="predicted"/>
<accession>A0A1I7GB85</accession>
<reference evidence="2" key="1">
    <citation type="submission" date="2016-10" db="EMBL/GenBank/DDBJ databases">
        <authorList>
            <person name="Varghese N."/>
        </authorList>
    </citation>
    <scope>NUCLEOTIDE SEQUENCE [LARGE SCALE GENOMIC DNA]</scope>
    <source>
        <strain evidence="2">DSM 18820</strain>
    </source>
</reference>
<dbReference type="EMBL" id="FPCA01000001">
    <property type="protein sequence ID" value="SFU45486.1"/>
    <property type="molecule type" value="Genomic_DNA"/>
</dbReference>
<gene>
    <name evidence="1" type="ORF">SAMN04487941_0870</name>
</gene>
<name>A0A1I7GB85_9BACT</name>